<keyword evidence="2" id="KW-1185">Reference proteome</keyword>
<dbReference type="EMBL" id="JAEFCI010004495">
    <property type="protein sequence ID" value="KAG5460910.1"/>
    <property type="molecule type" value="Genomic_DNA"/>
</dbReference>
<dbReference type="AlphaFoldDB" id="A0A8H8DJS8"/>
<feature type="non-terminal residue" evidence="1">
    <location>
        <position position="131"/>
    </location>
</feature>
<evidence type="ECO:0000313" key="2">
    <source>
        <dbReference type="Proteomes" id="UP000673691"/>
    </source>
</evidence>
<comment type="caution">
    <text evidence="1">The sequence shown here is derived from an EMBL/GenBank/DDBJ whole genome shotgun (WGS) entry which is preliminary data.</text>
</comment>
<dbReference type="Proteomes" id="UP000673691">
    <property type="component" value="Unassembled WGS sequence"/>
</dbReference>
<sequence length="131" mass="14112">MIRRDGLPKQLAPAVFVFTGTGNVSKVGKRGREGGGGCGDQARGRYAALGGLRPELDQSAIPTLRDRAPRKCSSACRTSTWRQASCRSSVETVVNPHLDRVYAAEVSAPDWVTLREGHAGARDAEGIREDY</sequence>
<name>A0A8H8DJS8_9FUNG</name>
<reference evidence="1 2" key="1">
    <citation type="journal article" name="Sci. Rep.">
        <title>Genome-scale phylogenetic analyses confirm Olpidium as the closest living zoosporic fungus to the non-flagellated, terrestrial fungi.</title>
        <authorList>
            <person name="Chang Y."/>
            <person name="Rochon D."/>
            <person name="Sekimoto S."/>
            <person name="Wang Y."/>
            <person name="Chovatia M."/>
            <person name="Sandor L."/>
            <person name="Salamov A."/>
            <person name="Grigoriev I.V."/>
            <person name="Stajich J.E."/>
            <person name="Spatafora J.W."/>
        </authorList>
    </citation>
    <scope>NUCLEOTIDE SEQUENCE [LARGE SCALE GENOMIC DNA]</scope>
    <source>
        <strain evidence="1">S191</strain>
    </source>
</reference>
<protein>
    <submittedName>
        <fullName evidence="1">Uncharacterized protein</fullName>
    </submittedName>
</protein>
<organism evidence="1 2">
    <name type="scientific">Olpidium bornovanus</name>
    <dbReference type="NCBI Taxonomy" id="278681"/>
    <lineage>
        <taxon>Eukaryota</taxon>
        <taxon>Fungi</taxon>
        <taxon>Fungi incertae sedis</taxon>
        <taxon>Olpidiomycota</taxon>
        <taxon>Olpidiomycotina</taxon>
        <taxon>Olpidiomycetes</taxon>
        <taxon>Olpidiales</taxon>
        <taxon>Olpidiaceae</taxon>
        <taxon>Olpidium</taxon>
    </lineage>
</organism>
<evidence type="ECO:0000313" key="1">
    <source>
        <dbReference type="EMBL" id="KAG5460910.1"/>
    </source>
</evidence>
<accession>A0A8H8DJS8</accession>
<proteinExistence type="predicted"/>
<gene>
    <name evidence="1" type="ORF">BJ554DRAFT_6988</name>
</gene>